<feature type="region of interest" description="Disordered" evidence="1">
    <location>
        <begin position="1"/>
        <end position="30"/>
    </location>
</feature>
<feature type="compositionally biased region" description="Polar residues" evidence="1">
    <location>
        <begin position="1"/>
        <end position="28"/>
    </location>
</feature>
<evidence type="ECO:0000256" key="1">
    <source>
        <dbReference type="SAM" id="MobiDB-lite"/>
    </source>
</evidence>
<evidence type="ECO:0000313" key="2">
    <source>
        <dbReference type="EMBL" id="CAF4192422.1"/>
    </source>
</evidence>
<reference evidence="3" key="1">
    <citation type="submission" date="2021-02" db="EMBL/GenBank/DDBJ databases">
        <authorList>
            <person name="Nowell W R."/>
        </authorList>
    </citation>
    <scope>NUCLEOTIDE SEQUENCE</scope>
</reference>
<gene>
    <name evidence="3" type="ORF">OVN521_LOCUS28708</name>
    <name evidence="2" type="ORF">SMN809_LOCUS21524</name>
</gene>
<organism evidence="3 4">
    <name type="scientific">Rotaria magnacalcarata</name>
    <dbReference type="NCBI Taxonomy" id="392030"/>
    <lineage>
        <taxon>Eukaryota</taxon>
        <taxon>Metazoa</taxon>
        <taxon>Spiralia</taxon>
        <taxon>Gnathifera</taxon>
        <taxon>Rotifera</taxon>
        <taxon>Eurotatoria</taxon>
        <taxon>Bdelloidea</taxon>
        <taxon>Philodinida</taxon>
        <taxon>Philodinidae</taxon>
        <taxon>Rotaria</taxon>
    </lineage>
</organism>
<dbReference type="EMBL" id="CAJOBI010016996">
    <property type="protein sequence ID" value="CAF4192422.1"/>
    <property type="molecule type" value="Genomic_DNA"/>
</dbReference>
<name>A0A820EDH6_9BILA</name>
<sequence length="111" mass="12540">MTTSTNEHISEQSDFSDSDINQAAMTTDKQPETLEKAGITWSIHSNTVQGRISATNTMKKKTGFVAKILDETVFHTNRYAERYLDQKQGSLRDMNAKKLNPHKWIPLGVIT</sequence>
<evidence type="ECO:0000313" key="3">
    <source>
        <dbReference type="EMBL" id="CAF4244754.1"/>
    </source>
</evidence>
<accession>A0A820EDH6</accession>
<dbReference type="Proteomes" id="UP000663866">
    <property type="component" value="Unassembled WGS sequence"/>
</dbReference>
<proteinExistence type="predicted"/>
<protein>
    <submittedName>
        <fullName evidence="3">Uncharacterized protein</fullName>
    </submittedName>
</protein>
<comment type="caution">
    <text evidence="3">The sequence shown here is derived from an EMBL/GenBank/DDBJ whole genome shotgun (WGS) entry which is preliminary data.</text>
</comment>
<evidence type="ECO:0000313" key="4">
    <source>
        <dbReference type="Proteomes" id="UP000663866"/>
    </source>
</evidence>
<keyword evidence="4" id="KW-1185">Reference proteome</keyword>
<dbReference type="AlphaFoldDB" id="A0A820EDH6"/>
<dbReference type="Proteomes" id="UP000676336">
    <property type="component" value="Unassembled WGS sequence"/>
</dbReference>
<dbReference type="EMBL" id="CAJOBG010008503">
    <property type="protein sequence ID" value="CAF4244754.1"/>
    <property type="molecule type" value="Genomic_DNA"/>
</dbReference>